<keyword evidence="9 12" id="KW-1133">Transmembrane helix</keyword>
<protein>
    <submittedName>
        <fullName evidence="15">Uncharacterized protein</fullName>
    </submittedName>
</protein>
<evidence type="ECO:0000256" key="9">
    <source>
        <dbReference type="ARBA" id="ARBA00022989"/>
    </source>
</evidence>
<dbReference type="Gene3D" id="3.30.1360.60">
    <property type="entry name" value="Glucose permease domain IIB"/>
    <property type="match status" value="1"/>
</dbReference>
<dbReference type="InterPro" id="IPR003352">
    <property type="entry name" value="PTS_EIIC"/>
</dbReference>
<dbReference type="InterPro" id="IPR001996">
    <property type="entry name" value="PTS_IIB_1"/>
</dbReference>
<evidence type="ECO:0000259" key="13">
    <source>
        <dbReference type="PROSITE" id="PS51098"/>
    </source>
</evidence>
<dbReference type="GO" id="GO:0016301">
    <property type="term" value="F:kinase activity"/>
    <property type="evidence" value="ECO:0007669"/>
    <property type="project" value="UniProtKB-KW"/>
</dbReference>
<dbReference type="InterPro" id="IPR050558">
    <property type="entry name" value="PTS_Sugar-Specific_Components"/>
</dbReference>
<organism evidence="15">
    <name type="scientific">Lactococcus lactis</name>
    <dbReference type="NCBI Taxonomy" id="1358"/>
    <lineage>
        <taxon>Bacteria</taxon>
        <taxon>Bacillati</taxon>
        <taxon>Bacillota</taxon>
        <taxon>Bacilli</taxon>
        <taxon>Lactobacillales</taxon>
        <taxon>Streptococcaceae</taxon>
        <taxon>Lactococcus</taxon>
    </lineage>
</organism>
<comment type="subcellular location">
    <subcellularLocation>
        <location evidence="1">Cell membrane</location>
        <topology evidence="1">Multi-pass membrane protein</topology>
    </subcellularLocation>
</comment>
<evidence type="ECO:0000256" key="3">
    <source>
        <dbReference type="ARBA" id="ARBA00022475"/>
    </source>
</evidence>
<feature type="transmembrane region" description="Helical" evidence="12">
    <location>
        <begin position="176"/>
        <end position="196"/>
    </location>
</feature>
<evidence type="ECO:0000256" key="11">
    <source>
        <dbReference type="PROSITE-ProRule" id="PRU00421"/>
    </source>
</evidence>
<dbReference type="PROSITE" id="PS01035">
    <property type="entry name" value="PTS_EIIB_TYPE_1_CYS"/>
    <property type="match status" value="1"/>
</dbReference>
<evidence type="ECO:0000259" key="14">
    <source>
        <dbReference type="PROSITE" id="PS51103"/>
    </source>
</evidence>
<evidence type="ECO:0000256" key="6">
    <source>
        <dbReference type="ARBA" id="ARBA00022683"/>
    </source>
</evidence>
<keyword evidence="8" id="KW-0418">Kinase</keyword>
<dbReference type="FunFam" id="3.30.1360.60:FF:000001">
    <property type="entry name" value="PTS system glucose-specific IIBC component PtsG"/>
    <property type="match status" value="1"/>
</dbReference>
<evidence type="ECO:0000256" key="10">
    <source>
        <dbReference type="ARBA" id="ARBA00023136"/>
    </source>
</evidence>
<dbReference type="Pfam" id="PF02378">
    <property type="entry name" value="PTS_EIIC"/>
    <property type="match status" value="1"/>
</dbReference>
<dbReference type="InterPro" id="IPR018113">
    <property type="entry name" value="PTrfase_EIIB_Cys"/>
</dbReference>
<feature type="domain" description="PTS EIIB type-1" evidence="13">
    <location>
        <begin position="18"/>
        <end position="102"/>
    </location>
</feature>
<evidence type="ECO:0000256" key="5">
    <source>
        <dbReference type="ARBA" id="ARBA00022679"/>
    </source>
</evidence>
<dbReference type="GO" id="GO:0005886">
    <property type="term" value="C:plasma membrane"/>
    <property type="evidence" value="ECO:0007669"/>
    <property type="project" value="UniProtKB-SubCell"/>
</dbReference>
<keyword evidence="3" id="KW-1003">Cell membrane</keyword>
<reference evidence="15" key="1">
    <citation type="submission" date="1998-10" db="EMBL/GenBank/DDBJ databases">
        <authorList>
            <person name="Nilsson U.C."/>
            <person name="Bunte A."/>
            <person name="Raadstroem P."/>
        </authorList>
    </citation>
    <scope>NUCLEOTIDE SEQUENCE</scope>
    <source>
        <strain evidence="15">ATCC 19435</strain>
    </source>
</reference>
<dbReference type="GO" id="GO:0009401">
    <property type="term" value="P:phosphoenolpyruvate-dependent sugar phosphotransferase system"/>
    <property type="evidence" value="ECO:0007669"/>
    <property type="project" value="UniProtKB-KW"/>
</dbReference>
<dbReference type="AlphaFoldDB" id="Q9ZAG2"/>
<evidence type="ECO:0000313" key="15">
    <source>
        <dbReference type="EMBL" id="CAA77098.1"/>
    </source>
</evidence>
<dbReference type="PROSITE" id="PS51103">
    <property type="entry name" value="PTS_EIIC_TYPE_1"/>
    <property type="match status" value="1"/>
</dbReference>
<dbReference type="GO" id="GO:0015771">
    <property type="term" value="P:trehalose transport"/>
    <property type="evidence" value="ECO:0007669"/>
    <property type="project" value="TreeGrafter"/>
</dbReference>
<keyword evidence="7 12" id="KW-0812">Transmembrane</keyword>
<evidence type="ECO:0000256" key="2">
    <source>
        <dbReference type="ARBA" id="ARBA00022448"/>
    </source>
</evidence>
<proteinExistence type="predicted"/>
<evidence type="ECO:0000256" key="1">
    <source>
        <dbReference type="ARBA" id="ARBA00004651"/>
    </source>
</evidence>
<dbReference type="GO" id="GO:0008982">
    <property type="term" value="F:protein-N(PI)-phosphohistidine-sugar phosphotransferase activity"/>
    <property type="evidence" value="ECO:0007669"/>
    <property type="project" value="InterPro"/>
</dbReference>
<keyword evidence="2" id="KW-0813">Transport</keyword>
<evidence type="ECO:0000256" key="8">
    <source>
        <dbReference type="ARBA" id="ARBA00022777"/>
    </source>
</evidence>
<keyword evidence="4" id="KW-0762">Sugar transport</keyword>
<feature type="active site" description="Phosphocysteine intermediate; for EIIB activity" evidence="11">
    <location>
        <position position="40"/>
    </location>
</feature>
<keyword evidence="10 12" id="KW-0472">Membrane</keyword>
<name>Q9ZAG2_9LACT</name>
<feature type="transmembrane region" description="Helical" evidence="12">
    <location>
        <begin position="305"/>
        <end position="326"/>
    </location>
</feature>
<evidence type="ECO:0000256" key="7">
    <source>
        <dbReference type="ARBA" id="ARBA00022692"/>
    </source>
</evidence>
<dbReference type="CDD" id="cd00212">
    <property type="entry name" value="PTS_IIB_glc"/>
    <property type="match status" value="1"/>
</dbReference>
<keyword evidence="5" id="KW-0808">Transferase</keyword>
<dbReference type="InterPro" id="IPR036878">
    <property type="entry name" value="Glu_permease_IIB"/>
</dbReference>
<dbReference type="PANTHER" id="PTHR30175">
    <property type="entry name" value="PHOSPHOTRANSFERASE SYSTEM TRANSPORT PROTEIN"/>
    <property type="match status" value="1"/>
</dbReference>
<dbReference type="SUPFAM" id="SSF55604">
    <property type="entry name" value="Glucose permease domain IIB"/>
    <property type="match status" value="1"/>
</dbReference>
<dbReference type="Pfam" id="PF00367">
    <property type="entry name" value="PTS_EIIB"/>
    <property type="match status" value="1"/>
</dbReference>
<keyword evidence="6" id="KW-0598">Phosphotransferase system</keyword>
<dbReference type="PANTHER" id="PTHR30175:SF1">
    <property type="entry name" value="PTS SYSTEM ARBUTIN-, CELLOBIOSE-, AND SALICIN-SPECIFIC EIIBC COMPONENT-RELATED"/>
    <property type="match status" value="1"/>
</dbReference>
<feature type="transmembrane region" description="Helical" evidence="12">
    <location>
        <begin position="272"/>
        <end position="293"/>
    </location>
</feature>
<feature type="domain" description="PTS EIIC type-1" evidence="14">
    <location>
        <begin position="133"/>
        <end position="337"/>
    </location>
</feature>
<dbReference type="InterPro" id="IPR013013">
    <property type="entry name" value="PTS_EIIC_1"/>
</dbReference>
<dbReference type="PROSITE" id="PS51098">
    <property type="entry name" value="PTS_EIIB_TYPE_1"/>
    <property type="match status" value="1"/>
</dbReference>
<accession>Q9ZAG2</accession>
<dbReference type="GO" id="GO:0090589">
    <property type="term" value="F:protein-phosphocysteine-trehalose phosphotransferase system transporter activity"/>
    <property type="evidence" value="ECO:0007669"/>
    <property type="project" value="TreeGrafter"/>
</dbReference>
<feature type="transmembrane region" description="Helical" evidence="12">
    <location>
        <begin position="130"/>
        <end position="156"/>
    </location>
</feature>
<evidence type="ECO:0000256" key="4">
    <source>
        <dbReference type="ARBA" id="ARBA00022597"/>
    </source>
</evidence>
<sequence>MKCFIDNEAKGELMANYSQLATDIIANVGGAENVTKVIHCITRLRFTLKDKDKADTAAIEALPGVAGAVYNSNLNQYQVVIGQAVEDVYDEVVEQLGDAVVDDEATAQAVAATAPANGKKQNPIVHAFQVVIGTITGSMIPIIGLLAAGGMINGLLSIFVKGNRLIEVIDPASSTYVIISTLAMTPFYFLPVLVGFSAAKQLAPKDTVLQFIGAAVGGFMINPGITNLVNAHVGTNAAGKNVVVEAAAPVANFLGVTFNTSYFGIPVALPSYAYTIFPIIVAVAIAKPLNAWLKKVLPLALRPIFQPMITFFITASIVLLLVGPVISTISSGLSICD</sequence>
<evidence type="ECO:0000256" key="12">
    <source>
        <dbReference type="SAM" id="Phobius"/>
    </source>
</evidence>
<dbReference type="EMBL" id="Y18267">
    <property type="protein sequence ID" value="CAA77098.1"/>
    <property type="molecule type" value="Genomic_DNA"/>
</dbReference>
<feature type="transmembrane region" description="Helical" evidence="12">
    <location>
        <begin position="208"/>
        <end position="225"/>
    </location>
</feature>